<dbReference type="AlphaFoldDB" id="A0A017TER7"/>
<protein>
    <submittedName>
        <fullName evidence="2">Uncharacterized protein</fullName>
    </submittedName>
</protein>
<feature type="region of interest" description="Disordered" evidence="1">
    <location>
        <begin position="1"/>
        <end position="34"/>
    </location>
</feature>
<evidence type="ECO:0000313" key="2">
    <source>
        <dbReference type="EMBL" id="EYF07325.1"/>
    </source>
</evidence>
<dbReference type="EMBL" id="ASRX01000011">
    <property type="protein sequence ID" value="EYF07325.1"/>
    <property type="molecule type" value="Genomic_DNA"/>
</dbReference>
<reference evidence="2 3" key="1">
    <citation type="submission" date="2013-05" db="EMBL/GenBank/DDBJ databases">
        <title>Genome assembly of Chondromyces apiculatus DSM 436.</title>
        <authorList>
            <person name="Sharma G."/>
            <person name="Khatri I."/>
            <person name="Kaur C."/>
            <person name="Mayilraj S."/>
            <person name="Subramanian S."/>
        </authorList>
    </citation>
    <scope>NUCLEOTIDE SEQUENCE [LARGE SCALE GENOMIC DNA]</scope>
    <source>
        <strain evidence="2 3">DSM 436</strain>
    </source>
</reference>
<name>A0A017TER7_9BACT</name>
<comment type="caution">
    <text evidence="2">The sequence shown here is derived from an EMBL/GenBank/DDBJ whole genome shotgun (WGS) entry which is preliminary data.</text>
</comment>
<proteinExistence type="predicted"/>
<accession>A0A017TER7</accession>
<sequence length="46" mass="4907">MQLGLRDEPPPAWTAPTLTAPSPTLGSRSPDPDRALADLRLTVARP</sequence>
<keyword evidence="3" id="KW-1185">Reference proteome</keyword>
<evidence type="ECO:0000313" key="3">
    <source>
        <dbReference type="Proteomes" id="UP000019678"/>
    </source>
</evidence>
<evidence type="ECO:0000256" key="1">
    <source>
        <dbReference type="SAM" id="MobiDB-lite"/>
    </source>
</evidence>
<feature type="compositionally biased region" description="Low complexity" evidence="1">
    <location>
        <begin position="14"/>
        <end position="24"/>
    </location>
</feature>
<gene>
    <name evidence="2" type="ORF">CAP_0804</name>
</gene>
<organism evidence="2 3">
    <name type="scientific">Chondromyces apiculatus DSM 436</name>
    <dbReference type="NCBI Taxonomy" id="1192034"/>
    <lineage>
        <taxon>Bacteria</taxon>
        <taxon>Pseudomonadati</taxon>
        <taxon>Myxococcota</taxon>
        <taxon>Polyangia</taxon>
        <taxon>Polyangiales</taxon>
        <taxon>Polyangiaceae</taxon>
        <taxon>Chondromyces</taxon>
    </lineage>
</organism>
<dbReference type="Proteomes" id="UP000019678">
    <property type="component" value="Unassembled WGS sequence"/>
</dbReference>